<evidence type="ECO:0000256" key="3">
    <source>
        <dbReference type="ARBA" id="ARBA00022989"/>
    </source>
</evidence>
<keyword evidence="10" id="KW-1185">Reference proteome</keyword>
<comment type="caution">
    <text evidence="9">The sequence shown here is derived from an EMBL/GenBank/DDBJ whole genome shotgun (WGS) entry which is preliminary data.</text>
</comment>
<dbReference type="Pfam" id="PF00361">
    <property type="entry name" value="Proton_antipo_M"/>
    <property type="match status" value="1"/>
</dbReference>
<feature type="domain" description="NADH:quinone oxidoreductase/Mrp antiporter transmembrane" evidence="7">
    <location>
        <begin position="149"/>
        <end position="433"/>
    </location>
</feature>
<keyword evidence="2 5" id="KW-0812">Transmembrane</keyword>
<dbReference type="PANTHER" id="PTHR42829:SF2">
    <property type="entry name" value="NADH-UBIQUINONE OXIDOREDUCTASE CHAIN 5"/>
    <property type="match status" value="1"/>
</dbReference>
<feature type="transmembrane region" description="Helical" evidence="6">
    <location>
        <begin position="428"/>
        <end position="452"/>
    </location>
</feature>
<dbReference type="InterPro" id="IPR001516">
    <property type="entry name" value="Proton_antipo_N"/>
</dbReference>
<feature type="transmembrane region" description="Helical" evidence="6">
    <location>
        <begin position="99"/>
        <end position="119"/>
    </location>
</feature>
<feature type="transmembrane region" description="Helical" evidence="6">
    <location>
        <begin position="263"/>
        <end position="281"/>
    </location>
</feature>
<dbReference type="InterPro" id="IPR018393">
    <property type="entry name" value="NADHpl_OxRdtase_5_subgr"/>
</dbReference>
<feature type="transmembrane region" description="Helical" evidence="6">
    <location>
        <begin position="384"/>
        <end position="408"/>
    </location>
</feature>
<feature type="transmembrane region" description="Helical" evidence="6">
    <location>
        <begin position="322"/>
        <end position="346"/>
    </location>
</feature>
<dbReference type="Gene3D" id="1.20.5.2700">
    <property type="match status" value="1"/>
</dbReference>
<proteinExistence type="predicted"/>
<keyword evidence="3 6" id="KW-1133">Transmembrane helix</keyword>
<feature type="transmembrane region" description="Helical" evidence="6">
    <location>
        <begin position="352"/>
        <end position="372"/>
    </location>
</feature>
<evidence type="ECO:0000313" key="10">
    <source>
        <dbReference type="Proteomes" id="UP001201873"/>
    </source>
</evidence>
<sequence>MTHTPVHYAAASGAFSLSWLLIALPLAGAAVLLLGGRRTDRFGHLIGTAAAALSFVVGVVLFAAMLGRSGEDRAVSQHLFSWIPVNGFQVDVGLLVDQLSIVFVLLITGVGTLIHIYSIGYMAHDPARRKFFAYMNLFLASMLLLVLGNNFLSLYAGWELVGLSSYLLIKFWEYKPAAATAANKAFYMNRVGDVGLAIAIMLMFATVGSTSYADVFGAAAANVIGYGTISAIALLLLLGACGKSGQFPLQAWLPDAMEGPTPISALIHAATMVTAGVYLIVRSAPIFNESQAARTVVVVIGAITILLGCVIGCAYDDIKKVLAYSTVSQIGYMFLAVGLGPAGYAIGIMHLLAHGFFKAGLFLGAGSVIHAMDDDQDLRHYGGLWRYMPITWATFGLGFLAIIGFPGLSGFFTKDRIIETAFDKGGTSGYLLGAVALLGAGITAFYMSRLFLMTFHGRPRWSGEGEDARHPHESPPTMTGPMIILAIGSTFAGGLFVLGHSMQNWLEPVAGEGVEGVHTFSPIVLTALTLVVVAGGCAAAWLRYQARPVEATARPDAEVTLVTVAARHDLFANTLNETIAMRPGQFLTRFLVWLDLVGVDGLVRGSAAGIGGLSGRMRRLQTGFVRSYALSMLGGAVLMVGALLLVWGG</sequence>
<feature type="domain" description="NADH-Ubiquinone oxidoreductase (complex I) chain 5 N-terminal" evidence="8">
    <location>
        <begin position="82"/>
        <end position="132"/>
    </location>
</feature>
<feature type="transmembrane region" description="Helical" evidence="6">
    <location>
        <begin position="627"/>
        <end position="647"/>
    </location>
</feature>
<comment type="subcellular location">
    <subcellularLocation>
        <location evidence="1">Endomembrane system</location>
        <topology evidence="1">Multi-pass membrane protein</topology>
    </subcellularLocation>
    <subcellularLocation>
        <location evidence="5">Membrane</location>
        <topology evidence="5">Multi-pass membrane protein</topology>
    </subcellularLocation>
</comment>
<evidence type="ECO:0000256" key="1">
    <source>
        <dbReference type="ARBA" id="ARBA00004127"/>
    </source>
</evidence>
<accession>A0ABT0JTD5</accession>
<feature type="transmembrane region" description="Helical" evidence="6">
    <location>
        <begin position="131"/>
        <end position="148"/>
    </location>
</feature>
<dbReference type="InterPro" id="IPR001750">
    <property type="entry name" value="ND/Mrp_TM"/>
</dbReference>
<evidence type="ECO:0000313" key="9">
    <source>
        <dbReference type="EMBL" id="MCK9874808.1"/>
    </source>
</evidence>
<feature type="transmembrane region" description="Helical" evidence="6">
    <location>
        <begin position="293"/>
        <end position="315"/>
    </location>
</feature>
<feature type="transmembrane region" description="Helical" evidence="6">
    <location>
        <begin position="219"/>
        <end position="242"/>
    </location>
</feature>
<gene>
    <name evidence="9" type="primary">nuoL</name>
    <name evidence="9" type="ORF">MXD59_03245</name>
</gene>
<dbReference type="PRINTS" id="PR01434">
    <property type="entry name" value="NADHDHGNASE5"/>
</dbReference>
<evidence type="ECO:0000256" key="6">
    <source>
        <dbReference type="SAM" id="Phobius"/>
    </source>
</evidence>
<evidence type="ECO:0000256" key="4">
    <source>
        <dbReference type="ARBA" id="ARBA00023136"/>
    </source>
</evidence>
<evidence type="ECO:0000256" key="2">
    <source>
        <dbReference type="ARBA" id="ARBA00022692"/>
    </source>
</evidence>
<dbReference type="EMBL" id="JALKFT010000002">
    <property type="protein sequence ID" value="MCK9874808.1"/>
    <property type="molecule type" value="Genomic_DNA"/>
</dbReference>
<protein>
    <submittedName>
        <fullName evidence="9">NADH-quinone oxidoreductase subunit L</fullName>
    </submittedName>
</protein>
<dbReference type="RefSeq" id="WP_163548233.1">
    <property type="nucleotide sequence ID" value="NZ_JALKFT010000002.1"/>
</dbReference>
<feature type="transmembrane region" description="Helical" evidence="6">
    <location>
        <begin position="519"/>
        <end position="542"/>
    </location>
</feature>
<keyword evidence="4 6" id="KW-0472">Membrane</keyword>
<evidence type="ECO:0000259" key="8">
    <source>
        <dbReference type="Pfam" id="PF00662"/>
    </source>
</evidence>
<feature type="transmembrane region" description="Helical" evidence="6">
    <location>
        <begin position="194"/>
        <end position="213"/>
    </location>
</feature>
<dbReference type="NCBIfam" id="TIGR01974">
    <property type="entry name" value="NDH_I_L"/>
    <property type="match status" value="1"/>
</dbReference>
<organism evidence="9 10">
    <name type="scientific">Frankia umida</name>
    <dbReference type="NCBI Taxonomy" id="573489"/>
    <lineage>
        <taxon>Bacteria</taxon>
        <taxon>Bacillati</taxon>
        <taxon>Actinomycetota</taxon>
        <taxon>Actinomycetes</taxon>
        <taxon>Frankiales</taxon>
        <taxon>Frankiaceae</taxon>
        <taxon>Frankia</taxon>
    </lineage>
</organism>
<evidence type="ECO:0000259" key="7">
    <source>
        <dbReference type="Pfam" id="PF00361"/>
    </source>
</evidence>
<dbReference type="NCBIfam" id="NF005141">
    <property type="entry name" value="PRK06590.1"/>
    <property type="match status" value="1"/>
</dbReference>
<feature type="transmembrane region" description="Helical" evidence="6">
    <location>
        <begin position="6"/>
        <end position="33"/>
    </location>
</feature>
<dbReference type="Pfam" id="PF00662">
    <property type="entry name" value="Proton_antipo_N"/>
    <property type="match status" value="1"/>
</dbReference>
<reference evidence="9 10" key="1">
    <citation type="submission" date="2022-04" db="EMBL/GenBank/DDBJ databases">
        <title>Genome diversity in the genus Frankia.</title>
        <authorList>
            <person name="Carlos-Shanley C."/>
            <person name="Hahn D."/>
        </authorList>
    </citation>
    <scope>NUCLEOTIDE SEQUENCE [LARGE SCALE GENOMIC DNA]</scope>
    <source>
        <strain evidence="9 10">Ag45/Mut15</strain>
    </source>
</reference>
<dbReference type="InterPro" id="IPR003945">
    <property type="entry name" value="NU5C-like"/>
</dbReference>
<name>A0ABT0JTD5_9ACTN</name>
<dbReference type="Proteomes" id="UP001201873">
    <property type="component" value="Unassembled WGS sequence"/>
</dbReference>
<feature type="transmembrane region" description="Helical" evidence="6">
    <location>
        <begin position="479"/>
        <end position="499"/>
    </location>
</feature>
<dbReference type="PRINTS" id="PR01435">
    <property type="entry name" value="NPOXDRDTASE5"/>
</dbReference>
<dbReference type="PANTHER" id="PTHR42829">
    <property type="entry name" value="NADH-UBIQUINONE OXIDOREDUCTASE CHAIN 5"/>
    <property type="match status" value="1"/>
</dbReference>
<evidence type="ECO:0000256" key="5">
    <source>
        <dbReference type="RuleBase" id="RU000320"/>
    </source>
</evidence>
<feature type="transmembrane region" description="Helical" evidence="6">
    <location>
        <begin position="45"/>
        <end position="66"/>
    </location>
</feature>